<dbReference type="Gene3D" id="1.10.150.130">
    <property type="match status" value="1"/>
</dbReference>
<dbReference type="GO" id="GO:0006310">
    <property type="term" value="P:DNA recombination"/>
    <property type="evidence" value="ECO:0007669"/>
    <property type="project" value="UniProtKB-KW"/>
</dbReference>
<evidence type="ECO:0000313" key="10">
    <source>
        <dbReference type="Proteomes" id="UP000013097"/>
    </source>
</evidence>
<dbReference type="InterPro" id="IPR050090">
    <property type="entry name" value="Tyrosine_recombinase_XerCD"/>
</dbReference>
<evidence type="ECO:0000256" key="2">
    <source>
        <dbReference type="ARBA" id="ARBA00008857"/>
    </source>
</evidence>
<dbReference type="CDD" id="cd01189">
    <property type="entry name" value="INT_ICEBs1_C_like"/>
    <property type="match status" value="1"/>
</dbReference>
<dbReference type="InterPro" id="IPR004107">
    <property type="entry name" value="Integrase_SAM-like_N"/>
</dbReference>
<dbReference type="Proteomes" id="UP000013097">
    <property type="component" value="Unassembled WGS sequence"/>
</dbReference>
<keyword evidence="5" id="KW-0233">DNA recombination</keyword>
<dbReference type="InterPro" id="IPR002104">
    <property type="entry name" value="Integrase_catalytic"/>
</dbReference>
<dbReference type="HOGENOM" id="CLU_027562_17_1_9"/>
<dbReference type="InterPro" id="IPR011010">
    <property type="entry name" value="DNA_brk_join_enz"/>
</dbReference>
<reference evidence="9 10" key="1">
    <citation type="submission" date="2013-01" db="EMBL/GenBank/DDBJ databases">
        <title>The Genome Sequence of Clostridium colicanis 209318.</title>
        <authorList>
            <consortium name="The Broad Institute Genome Sequencing Platform"/>
            <person name="Earl A."/>
            <person name="Ward D."/>
            <person name="Feldgarden M."/>
            <person name="Gevers D."/>
            <person name="Courvalin P."/>
            <person name="Lambert T."/>
            <person name="Walker B."/>
            <person name="Young S.K."/>
            <person name="Zeng Q."/>
            <person name="Gargeya S."/>
            <person name="Fitzgerald M."/>
            <person name="Haas B."/>
            <person name="Abouelleil A."/>
            <person name="Alvarado L."/>
            <person name="Arachchi H.M."/>
            <person name="Berlin A.M."/>
            <person name="Chapman S.B."/>
            <person name="Dewar J."/>
            <person name="Goldberg J."/>
            <person name="Griggs A."/>
            <person name="Gujja S."/>
            <person name="Hansen M."/>
            <person name="Howarth C."/>
            <person name="Imamovic A."/>
            <person name="Larimer J."/>
            <person name="McCowan C."/>
            <person name="Murphy C."/>
            <person name="Neiman D."/>
            <person name="Pearson M."/>
            <person name="Priest M."/>
            <person name="Roberts A."/>
            <person name="Saif S."/>
            <person name="Shea T."/>
            <person name="Sisk P."/>
            <person name="Sykes S."/>
            <person name="Wortman J."/>
            <person name="Nusbaum C."/>
            <person name="Birren B."/>
        </authorList>
    </citation>
    <scope>NUCLEOTIDE SEQUENCE [LARGE SCALE GENOMIC DNA]</scope>
    <source>
        <strain evidence="9 10">209318</strain>
    </source>
</reference>
<evidence type="ECO:0000259" key="8">
    <source>
        <dbReference type="PROSITE" id="PS51900"/>
    </source>
</evidence>
<dbReference type="EMBL" id="AGYT01000007">
    <property type="protein sequence ID" value="ENZ03375.1"/>
    <property type="molecule type" value="Genomic_DNA"/>
</dbReference>
<name>N9WKH2_9CLOT</name>
<evidence type="ECO:0000259" key="7">
    <source>
        <dbReference type="PROSITE" id="PS51898"/>
    </source>
</evidence>
<evidence type="ECO:0008006" key="11">
    <source>
        <dbReference type="Google" id="ProtNLM"/>
    </source>
</evidence>
<dbReference type="AlphaFoldDB" id="N9WKH2"/>
<dbReference type="eggNOG" id="COG0582">
    <property type="taxonomic scope" value="Bacteria"/>
</dbReference>
<comment type="function">
    <text evidence="1">Site-specific tyrosine recombinase, which acts by catalyzing the cutting and rejoining of the recombining DNA molecules.</text>
</comment>
<keyword evidence="10" id="KW-1185">Reference proteome</keyword>
<comment type="caution">
    <text evidence="9">The sequence shown here is derived from an EMBL/GenBank/DDBJ whole genome shotgun (WGS) entry which is preliminary data.</text>
</comment>
<dbReference type="PROSITE" id="PS51900">
    <property type="entry name" value="CB"/>
    <property type="match status" value="1"/>
</dbReference>
<dbReference type="GO" id="GO:0015074">
    <property type="term" value="P:DNA integration"/>
    <property type="evidence" value="ECO:0007669"/>
    <property type="project" value="UniProtKB-KW"/>
</dbReference>
<keyword evidence="4 6" id="KW-0238">DNA-binding</keyword>
<protein>
    <recommendedName>
        <fullName evidence="11">Tyr recombinase domain-containing protein</fullName>
    </recommendedName>
</protein>
<feature type="domain" description="Tyr recombinase" evidence="7">
    <location>
        <begin position="179"/>
        <end position="385"/>
    </location>
</feature>
<dbReference type="InterPro" id="IPR010998">
    <property type="entry name" value="Integrase_recombinase_N"/>
</dbReference>
<accession>N9WKH2</accession>
<evidence type="ECO:0000256" key="3">
    <source>
        <dbReference type="ARBA" id="ARBA00022908"/>
    </source>
</evidence>
<gene>
    <name evidence="9" type="ORF">HMPREF1092_00561</name>
</gene>
<evidence type="ECO:0000313" key="9">
    <source>
        <dbReference type="EMBL" id="ENZ03375.1"/>
    </source>
</evidence>
<evidence type="ECO:0000256" key="4">
    <source>
        <dbReference type="ARBA" id="ARBA00023125"/>
    </source>
</evidence>
<dbReference type="PANTHER" id="PTHR30349:SF91">
    <property type="entry name" value="INTA PROTEIN"/>
    <property type="match status" value="1"/>
</dbReference>
<dbReference type="PROSITE" id="PS51898">
    <property type="entry name" value="TYR_RECOMBINASE"/>
    <property type="match status" value="1"/>
</dbReference>
<evidence type="ECO:0000256" key="6">
    <source>
        <dbReference type="PROSITE-ProRule" id="PRU01248"/>
    </source>
</evidence>
<dbReference type="PANTHER" id="PTHR30349">
    <property type="entry name" value="PHAGE INTEGRASE-RELATED"/>
    <property type="match status" value="1"/>
</dbReference>
<evidence type="ECO:0000256" key="1">
    <source>
        <dbReference type="ARBA" id="ARBA00003283"/>
    </source>
</evidence>
<dbReference type="Pfam" id="PF00589">
    <property type="entry name" value="Phage_integrase"/>
    <property type="match status" value="1"/>
</dbReference>
<sequence>MARKNANGEGSISKFTKNGITYYKGILTIGRNEEGKLIRKTFSSKKRQEVSEKMNDYKNKMLKGELSTNENITLAEWYHTYLFEFRKNDLKPSTFERYYSIYKNYILNSPIGSIKLIKLRAIDLQQYYNKLLTDENKTPSILATINKYITTILHEAVRQDIIKKSCASLVKLPKVEYNSDYSVLSLSDQKKFIEAIQGHKFKCLFLMALGTGLREGELLALKWNDIDFNNNTVTVNKTIKRVPFINPDGSRTYKLIEQSPKTKNSIRTVPLPSNLIKALTEHKLQQNVIKIKNRDIYHDMDYIFADNYGNPLENKRPNRNFQSVLKSINITPIKFHSLRHTYATRLFEQNVPIKTVQKLMGHKDSNTTLDIYTHVMPEEKTKAVDKLNDLLCI</sequence>
<feature type="domain" description="Core-binding (CB)" evidence="8">
    <location>
        <begin position="72"/>
        <end position="157"/>
    </location>
</feature>
<organism evidence="9 10">
    <name type="scientific">Clostridium thermobutyricum</name>
    <dbReference type="NCBI Taxonomy" id="29372"/>
    <lineage>
        <taxon>Bacteria</taxon>
        <taxon>Bacillati</taxon>
        <taxon>Bacillota</taxon>
        <taxon>Clostridia</taxon>
        <taxon>Eubacteriales</taxon>
        <taxon>Clostridiaceae</taxon>
        <taxon>Clostridium</taxon>
    </lineage>
</organism>
<dbReference type="Pfam" id="PF14659">
    <property type="entry name" value="Phage_int_SAM_3"/>
    <property type="match status" value="1"/>
</dbReference>
<proteinExistence type="inferred from homology"/>
<dbReference type="SUPFAM" id="SSF56349">
    <property type="entry name" value="DNA breaking-rejoining enzymes"/>
    <property type="match status" value="1"/>
</dbReference>
<keyword evidence="3" id="KW-0229">DNA integration</keyword>
<dbReference type="RefSeq" id="WP_002597065.1">
    <property type="nucleotide sequence ID" value="NZ_KB850956.1"/>
</dbReference>
<dbReference type="GO" id="GO:0003677">
    <property type="term" value="F:DNA binding"/>
    <property type="evidence" value="ECO:0007669"/>
    <property type="project" value="UniProtKB-UniRule"/>
</dbReference>
<evidence type="ECO:0000256" key="5">
    <source>
        <dbReference type="ARBA" id="ARBA00023172"/>
    </source>
</evidence>
<dbReference type="Gene3D" id="1.10.443.10">
    <property type="entry name" value="Intergrase catalytic core"/>
    <property type="match status" value="1"/>
</dbReference>
<comment type="similarity">
    <text evidence="2">Belongs to the 'phage' integrase family.</text>
</comment>
<dbReference type="InterPro" id="IPR044068">
    <property type="entry name" value="CB"/>
</dbReference>
<dbReference type="PATRIC" id="fig|999411.4.peg.545"/>
<dbReference type="InterPro" id="IPR013762">
    <property type="entry name" value="Integrase-like_cat_sf"/>
</dbReference>